<dbReference type="HOGENOM" id="CLU_070320_0_1_10"/>
<dbReference type="PANTHER" id="PTHR42988">
    <property type="entry name" value="PHOSPHOHYDROLASE"/>
    <property type="match status" value="1"/>
</dbReference>
<evidence type="ECO:0000256" key="1">
    <source>
        <dbReference type="ARBA" id="ARBA00022723"/>
    </source>
</evidence>
<evidence type="ECO:0000256" key="4">
    <source>
        <dbReference type="ARBA" id="ARBA00025742"/>
    </source>
</evidence>
<reference evidence="6 7" key="1">
    <citation type="journal article" date="2012" name="J. Bacteriol.">
        <title>Genome Sequence of Fibrella aestuarina BUZ 2T, a Filamentous Marine Bacterium.</title>
        <authorList>
            <person name="Filippini M."/>
            <person name="Qi W."/>
            <person name="Blom J."/>
            <person name="Goesmann A."/>
            <person name="Smits T.H."/>
            <person name="Bagheri H.C."/>
        </authorList>
    </citation>
    <scope>NUCLEOTIDE SEQUENCE [LARGE SCALE GENOMIC DNA]</scope>
    <source>
        <strain evidence="7">BUZ 2T</strain>
    </source>
</reference>
<dbReference type="Gene3D" id="3.60.21.10">
    <property type="match status" value="1"/>
</dbReference>
<dbReference type="EMBL" id="HE796683">
    <property type="protein sequence ID" value="CCH00208.1"/>
    <property type="molecule type" value="Genomic_DNA"/>
</dbReference>
<dbReference type="eggNOG" id="COG1409">
    <property type="taxonomic scope" value="Bacteria"/>
</dbReference>
<evidence type="ECO:0000313" key="6">
    <source>
        <dbReference type="EMBL" id="CCH00208.1"/>
    </source>
</evidence>
<name>I0K7V5_9BACT</name>
<dbReference type="GO" id="GO:0016787">
    <property type="term" value="F:hydrolase activity"/>
    <property type="evidence" value="ECO:0007669"/>
    <property type="project" value="UniProtKB-KW"/>
</dbReference>
<evidence type="ECO:0000256" key="2">
    <source>
        <dbReference type="ARBA" id="ARBA00022801"/>
    </source>
</evidence>
<keyword evidence="7" id="KW-1185">Reference proteome</keyword>
<keyword evidence="3" id="KW-0408">Iron</keyword>
<dbReference type="InterPro" id="IPR029052">
    <property type="entry name" value="Metallo-depent_PP-like"/>
</dbReference>
<dbReference type="Proteomes" id="UP000011058">
    <property type="component" value="Chromosome"/>
</dbReference>
<comment type="similarity">
    <text evidence="4">Belongs to the cyclic nucleotide phosphodiesterase class-III family.</text>
</comment>
<dbReference type="RefSeq" id="WP_015331307.1">
    <property type="nucleotide sequence ID" value="NC_020054.1"/>
</dbReference>
<accession>I0K7V5</accession>
<dbReference type="InterPro" id="IPR004843">
    <property type="entry name" value="Calcineurin-like_PHP"/>
</dbReference>
<evidence type="ECO:0000313" key="7">
    <source>
        <dbReference type="Proteomes" id="UP000011058"/>
    </source>
</evidence>
<dbReference type="PANTHER" id="PTHR42988:SF2">
    <property type="entry name" value="CYCLIC NUCLEOTIDE PHOSPHODIESTERASE CBUA0032-RELATED"/>
    <property type="match status" value="1"/>
</dbReference>
<dbReference type="Pfam" id="PF00149">
    <property type="entry name" value="Metallophos"/>
    <property type="match status" value="1"/>
</dbReference>
<dbReference type="KEGG" id="fae:FAES_2199"/>
<organism evidence="6 7">
    <name type="scientific">Fibrella aestuarina BUZ 2</name>
    <dbReference type="NCBI Taxonomy" id="1166018"/>
    <lineage>
        <taxon>Bacteria</taxon>
        <taxon>Pseudomonadati</taxon>
        <taxon>Bacteroidota</taxon>
        <taxon>Cytophagia</taxon>
        <taxon>Cytophagales</taxon>
        <taxon>Spirosomataceae</taxon>
        <taxon>Fibrella</taxon>
    </lineage>
</organism>
<proteinExistence type="inferred from homology"/>
<dbReference type="AlphaFoldDB" id="I0K7V5"/>
<protein>
    <submittedName>
        <fullName evidence="6">Icc-like protein</fullName>
    </submittedName>
</protein>
<feature type="domain" description="Calcineurin-like phosphoesterase" evidence="5">
    <location>
        <begin position="1"/>
        <end position="188"/>
    </location>
</feature>
<dbReference type="STRING" id="1166018.FAES_2199"/>
<dbReference type="InterPro" id="IPR050884">
    <property type="entry name" value="CNP_phosphodiesterase-III"/>
</dbReference>
<evidence type="ECO:0000259" key="5">
    <source>
        <dbReference type="Pfam" id="PF00149"/>
    </source>
</evidence>
<gene>
    <name evidence="6" type="primary">icc</name>
    <name evidence="6" type="ORF">FAES_2199</name>
</gene>
<keyword evidence="1" id="KW-0479">Metal-binding</keyword>
<evidence type="ECO:0000256" key="3">
    <source>
        <dbReference type="ARBA" id="ARBA00023004"/>
    </source>
</evidence>
<dbReference type="OrthoDB" id="9816081at2"/>
<dbReference type="SUPFAM" id="SSF56300">
    <property type="entry name" value="Metallo-dependent phosphatases"/>
    <property type="match status" value="1"/>
</dbReference>
<keyword evidence="2" id="KW-0378">Hydrolase</keyword>
<sequence>MKIAFITDIHIGAEGEMPAGVDVRANFLKTLDAIRASKPNCLVLGGDLCFDVGVREIYRWIYEQLQDLPCMWFAIPGNHDDSVMLAEELHLTRHLNGNELYSATPLEGYPALFLDSSRGVFSDAQWTWLADELAAIHHNALIFCHHPVLPADTKFMDVKYPFKQQDLWLEITEELPCRMQVISGHYHCEAVAQRANTTVFITPSTYIQLDPDTADLKLDKTPPYYREITVTPHGLTTRVISV</sequence>
<dbReference type="GO" id="GO:0046872">
    <property type="term" value="F:metal ion binding"/>
    <property type="evidence" value="ECO:0007669"/>
    <property type="project" value="UniProtKB-KW"/>
</dbReference>